<dbReference type="PANTHER" id="PTHR43547">
    <property type="entry name" value="TWO-COMPONENT HISTIDINE KINASE"/>
    <property type="match status" value="1"/>
</dbReference>
<keyword evidence="9" id="KW-1185">Reference proteome</keyword>
<dbReference type="SUPFAM" id="SSF81901">
    <property type="entry name" value="HCP-like"/>
    <property type="match status" value="1"/>
</dbReference>
<dbReference type="OrthoDB" id="1269247at2"/>
<keyword evidence="5" id="KW-0472">Membrane</keyword>
<accession>A0A3S3QG61</accession>
<comment type="caution">
    <text evidence="8">The sequence shown here is derived from an EMBL/GenBank/DDBJ whole genome shotgun (WGS) entry which is preliminary data.</text>
</comment>
<keyword evidence="3" id="KW-0597">Phosphoprotein</keyword>
<dbReference type="EC" id="2.7.13.3" evidence="2"/>
<evidence type="ECO:0000256" key="4">
    <source>
        <dbReference type="SAM" id="Coils"/>
    </source>
</evidence>
<evidence type="ECO:0000256" key="6">
    <source>
        <dbReference type="SAM" id="SignalP"/>
    </source>
</evidence>
<dbReference type="InterPro" id="IPR036890">
    <property type="entry name" value="HATPase_C_sf"/>
</dbReference>
<dbReference type="SUPFAM" id="SSF55874">
    <property type="entry name" value="ATPase domain of HSP90 chaperone/DNA topoisomerase II/histidine kinase"/>
    <property type="match status" value="1"/>
</dbReference>
<dbReference type="Proteomes" id="UP000284120">
    <property type="component" value="Unassembled WGS sequence"/>
</dbReference>
<dbReference type="CDD" id="cd00082">
    <property type="entry name" value="HisKA"/>
    <property type="match status" value="1"/>
</dbReference>
<feature type="coiled-coil region" evidence="4">
    <location>
        <begin position="457"/>
        <end position="484"/>
    </location>
</feature>
<dbReference type="PROSITE" id="PS50109">
    <property type="entry name" value="HIS_KIN"/>
    <property type="match status" value="1"/>
</dbReference>
<organism evidence="8 9">
    <name type="scientific">Pedobacter chitinilyticus</name>
    <dbReference type="NCBI Taxonomy" id="2233776"/>
    <lineage>
        <taxon>Bacteria</taxon>
        <taxon>Pseudomonadati</taxon>
        <taxon>Bacteroidota</taxon>
        <taxon>Sphingobacteriia</taxon>
        <taxon>Sphingobacteriales</taxon>
        <taxon>Sphingobacteriaceae</taxon>
        <taxon>Pedobacter</taxon>
    </lineage>
</organism>
<dbReference type="AlphaFoldDB" id="A0A3S3QG61"/>
<feature type="chain" id="PRO_5018693364" description="histidine kinase" evidence="6">
    <location>
        <begin position="20"/>
        <end position="701"/>
    </location>
</feature>
<dbReference type="InterPro" id="IPR019734">
    <property type="entry name" value="TPR_rpt"/>
</dbReference>
<dbReference type="SUPFAM" id="SSF47384">
    <property type="entry name" value="Homodimeric domain of signal transducing histidine kinase"/>
    <property type="match status" value="1"/>
</dbReference>
<dbReference type="GO" id="GO:0000155">
    <property type="term" value="F:phosphorelay sensor kinase activity"/>
    <property type="evidence" value="ECO:0007669"/>
    <property type="project" value="InterPro"/>
</dbReference>
<dbReference type="EMBL" id="SAYW01000002">
    <property type="protein sequence ID" value="RWU08266.1"/>
    <property type="molecule type" value="Genomic_DNA"/>
</dbReference>
<dbReference type="Gene3D" id="1.10.287.130">
    <property type="match status" value="1"/>
</dbReference>
<dbReference type="RefSeq" id="WP_113646791.1">
    <property type="nucleotide sequence ID" value="NZ_QMHN01000002.1"/>
</dbReference>
<reference evidence="8 9" key="1">
    <citation type="submission" date="2018-06" db="EMBL/GenBank/DDBJ databases">
        <title>Pedobacter endophyticus sp. nov., an endophytic bacterium isolated from a leaf of Triticum aestivum.</title>
        <authorList>
            <person name="Zhang L."/>
        </authorList>
    </citation>
    <scope>NUCLEOTIDE SEQUENCE [LARGE SCALE GENOMIC DNA]</scope>
    <source>
        <strain evidence="8 9">CM134L-2</strain>
    </source>
</reference>
<keyword evidence="4" id="KW-0175">Coiled coil</keyword>
<name>A0A3S3QG61_9SPHI</name>
<feature type="domain" description="Histidine kinase" evidence="7">
    <location>
        <begin position="491"/>
        <end position="701"/>
    </location>
</feature>
<dbReference type="InterPro" id="IPR011990">
    <property type="entry name" value="TPR-like_helical_dom_sf"/>
</dbReference>
<proteinExistence type="predicted"/>
<evidence type="ECO:0000256" key="2">
    <source>
        <dbReference type="ARBA" id="ARBA00012438"/>
    </source>
</evidence>
<evidence type="ECO:0000259" key="7">
    <source>
        <dbReference type="PROSITE" id="PS50109"/>
    </source>
</evidence>
<dbReference type="InterPro" id="IPR003661">
    <property type="entry name" value="HisK_dim/P_dom"/>
</dbReference>
<feature type="signal peptide" evidence="6">
    <location>
        <begin position="1"/>
        <end position="19"/>
    </location>
</feature>
<dbReference type="InterPro" id="IPR003594">
    <property type="entry name" value="HATPase_dom"/>
</dbReference>
<dbReference type="Pfam" id="PF02518">
    <property type="entry name" value="HATPase_c"/>
    <property type="match status" value="1"/>
</dbReference>
<evidence type="ECO:0000256" key="1">
    <source>
        <dbReference type="ARBA" id="ARBA00000085"/>
    </source>
</evidence>
<feature type="transmembrane region" description="Helical" evidence="5">
    <location>
        <begin position="434"/>
        <end position="454"/>
    </location>
</feature>
<dbReference type="InterPro" id="IPR036097">
    <property type="entry name" value="HisK_dim/P_sf"/>
</dbReference>
<dbReference type="Pfam" id="PF13181">
    <property type="entry name" value="TPR_8"/>
    <property type="match status" value="1"/>
</dbReference>
<dbReference type="InterPro" id="IPR005467">
    <property type="entry name" value="His_kinase_dom"/>
</dbReference>
<dbReference type="SUPFAM" id="SSF48452">
    <property type="entry name" value="TPR-like"/>
    <property type="match status" value="1"/>
</dbReference>
<keyword evidence="5" id="KW-1133">Transmembrane helix</keyword>
<sequence>MKNYLSTLLLMCLVTLAFAQGDQHSASLKKQQKKCEQILATFSGKPETLEALINEGESGLKMAKANDHEFKFAFNMAIGTGFYYKQDFKKTQQHFEIAYDEALQAKLLEKSLKPLGNLVVLYHYLGLQTKADSAAQKLKLIVESNDTLKTKANTYYNLGIYNQQQKFYYSIALGNFLKAVELQKPIADTTKIVKLKLDYAVMLSMVAEIYIQMKQPKKAIEYLNETKQYLGLSNIFDVTALGKFIRSYSQLNDKKEALKYYELLHKIDGTWSELVSSSLEIAALEMKTGNFAQAKKYIDKADVQAKKDNKEILTSSVNVVYGDYYKEIKNYPLAIKYYKLAENASKTYNKQQYVDLLKSLTAVEILSGNQQSAHTHFNQYIALSDSLNQSKISLNLAEMEAKFQNEFKQQKIVSLNKENDIKDLQLRQEKTTRWLLIGGAILLLLALGGILYSYRVKQKANLLLAQKNNQLDILNEQLSNANQTKAKLFSIISHDLRSPVSQLFTFLKLQQANPDVFSENKQEHQQKLIQSSRQLLATMEDLLIWSKSQLEHFELVIAPIAIDDLFTDAIQLMQNQADAKNIAISIGDLEVKRVQSDENLLTIVLRNLLQNAINHSFEGTAIRLSTGFNEQNQAFIAIVNQGEMIPVEKIKELMNDTHIKSKSTGYGLLIVKELLQKVGATLQFTSNESGTTMSVIFAEKQ</sequence>
<comment type="catalytic activity">
    <reaction evidence="1">
        <text>ATP + protein L-histidine = ADP + protein N-phospho-L-histidine.</text>
        <dbReference type="EC" id="2.7.13.3"/>
    </reaction>
</comment>
<gene>
    <name evidence="8" type="ORF">DPV69_07770</name>
</gene>
<dbReference type="SMART" id="SM00387">
    <property type="entry name" value="HATPase_c"/>
    <property type="match status" value="1"/>
</dbReference>
<dbReference type="Gene3D" id="1.25.40.10">
    <property type="entry name" value="Tetratricopeptide repeat domain"/>
    <property type="match status" value="2"/>
</dbReference>
<dbReference type="Gene3D" id="3.30.565.10">
    <property type="entry name" value="Histidine kinase-like ATPase, C-terminal domain"/>
    <property type="match status" value="1"/>
</dbReference>
<keyword evidence="6" id="KW-0732">Signal</keyword>
<evidence type="ECO:0000313" key="8">
    <source>
        <dbReference type="EMBL" id="RWU08266.1"/>
    </source>
</evidence>
<dbReference type="PANTHER" id="PTHR43547:SF2">
    <property type="entry name" value="HYBRID SIGNAL TRANSDUCTION HISTIDINE KINASE C"/>
    <property type="match status" value="1"/>
</dbReference>
<keyword evidence="5" id="KW-0812">Transmembrane</keyword>
<evidence type="ECO:0000256" key="3">
    <source>
        <dbReference type="ARBA" id="ARBA00022553"/>
    </source>
</evidence>
<dbReference type="SMART" id="SM00388">
    <property type="entry name" value="HisKA"/>
    <property type="match status" value="1"/>
</dbReference>
<evidence type="ECO:0000256" key="5">
    <source>
        <dbReference type="SAM" id="Phobius"/>
    </source>
</evidence>
<evidence type="ECO:0000313" key="9">
    <source>
        <dbReference type="Proteomes" id="UP000284120"/>
    </source>
</evidence>
<protein>
    <recommendedName>
        <fullName evidence="2">histidine kinase</fullName>
        <ecNumber evidence="2">2.7.13.3</ecNumber>
    </recommendedName>
</protein>